<dbReference type="CTD" id="6756637"/>
<keyword evidence="2" id="KW-1185">Reference proteome</keyword>
<evidence type="ECO:0000313" key="2">
    <source>
        <dbReference type="Proteomes" id="UP000009022"/>
    </source>
</evidence>
<dbReference type="EMBL" id="DS985250">
    <property type="protein sequence ID" value="EDV22140.1"/>
    <property type="molecule type" value="Genomic_DNA"/>
</dbReference>
<dbReference type="RefSeq" id="XP_002115295.1">
    <property type="nucleotide sequence ID" value="XM_002115259.1"/>
</dbReference>
<evidence type="ECO:0000313" key="1">
    <source>
        <dbReference type="EMBL" id="EDV22140.1"/>
    </source>
</evidence>
<protein>
    <submittedName>
        <fullName evidence="1">Uncharacterized protein</fullName>
    </submittedName>
</protein>
<dbReference type="KEGG" id="tad:TRIADDRAFT_59335"/>
<gene>
    <name evidence="1" type="ORF">TRIADDRAFT_59335</name>
</gene>
<proteinExistence type="predicted"/>
<dbReference type="HOGENOM" id="CLU_2099972_0_0_1"/>
<organism evidence="1 2">
    <name type="scientific">Trichoplax adhaerens</name>
    <name type="common">Trichoplax reptans</name>
    <dbReference type="NCBI Taxonomy" id="10228"/>
    <lineage>
        <taxon>Eukaryota</taxon>
        <taxon>Metazoa</taxon>
        <taxon>Placozoa</taxon>
        <taxon>Uniplacotomia</taxon>
        <taxon>Trichoplacea</taxon>
        <taxon>Trichoplacidae</taxon>
        <taxon>Trichoplax</taxon>
    </lineage>
</organism>
<name>B3S4T2_TRIAD</name>
<dbReference type="InParanoid" id="B3S4T2"/>
<dbReference type="AlphaFoldDB" id="B3S4T2"/>
<dbReference type="GeneID" id="6756637"/>
<sequence length="116" mass="13188">MTQAVDQINDILRLLNDLDTEIDKFFSSMQQSCSVRYTKTDIDGDLQALLKMRQDIESKVKEYGLNCVPLDWPKNAKEKDLLAGIKQEASVLRTNNTKLQDSCSTIHNIVANQRTV</sequence>
<accession>B3S4T2</accession>
<reference evidence="1 2" key="1">
    <citation type="journal article" date="2008" name="Nature">
        <title>The Trichoplax genome and the nature of placozoans.</title>
        <authorList>
            <person name="Srivastava M."/>
            <person name="Begovic E."/>
            <person name="Chapman J."/>
            <person name="Putnam N.H."/>
            <person name="Hellsten U."/>
            <person name="Kawashima T."/>
            <person name="Kuo A."/>
            <person name="Mitros T."/>
            <person name="Salamov A."/>
            <person name="Carpenter M.L."/>
            <person name="Signorovitch A.Y."/>
            <person name="Moreno M.A."/>
            <person name="Kamm K."/>
            <person name="Grimwood J."/>
            <person name="Schmutz J."/>
            <person name="Shapiro H."/>
            <person name="Grigoriev I.V."/>
            <person name="Buss L.W."/>
            <person name="Schierwater B."/>
            <person name="Dellaporta S.L."/>
            <person name="Rokhsar D.S."/>
        </authorList>
    </citation>
    <scope>NUCLEOTIDE SEQUENCE [LARGE SCALE GENOMIC DNA]</scope>
    <source>
        <strain evidence="1 2">Grell-BS-1999</strain>
    </source>
</reference>
<dbReference type="Proteomes" id="UP000009022">
    <property type="component" value="Unassembled WGS sequence"/>
</dbReference>